<comment type="caution">
    <text evidence="2">The sequence shown here is derived from an EMBL/GenBank/DDBJ whole genome shotgun (WGS) entry which is preliminary data.</text>
</comment>
<reference evidence="2" key="1">
    <citation type="submission" date="2023-07" db="EMBL/GenBank/DDBJ databases">
        <title>draft genome sequence of fig (Ficus carica).</title>
        <authorList>
            <person name="Takahashi T."/>
            <person name="Nishimura K."/>
        </authorList>
    </citation>
    <scope>NUCLEOTIDE SEQUENCE</scope>
</reference>
<organism evidence="2 3">
    <name type="scientific">Ficus carica</name>
    <name type="common">Common fig</name>
    <dbReference type="NCBI Taxonomy" id="3494"/>
    <lineage>
        <taxon>Eukaryota</taxon>
        <taxon>Viridiplantae</taxon>
        <taxon>Streptophyta</taxon>
        <taxon>Embryophyta</taxon>
        <taxon>Tracheophyta</taxon>
        <taxon>Spermatophyta</taxon>
        <taxon>Magnoliopsida</taxon>
        <taxon>eudicotyledons</taxon>
        <taxon>Gunneridae</taxon>
        <taxon>Pentapetalae</taxon>
        <taxon>rosids</taxon>
        <taxon>fabids</taxon>
        <taxon>Rosales</taxon>
        <taxon>Moraceae</taxon>
        <taxon>Ficeae</taxon>
        <taxon>Ficus</taxon>
    </lineage>
</organism>
<evidence type="ECO:0000313" key="2">
    <source>
        <dbReference type="EMBL" id="GMN48932.1"/>
    </source>
</evidence>
<feature type="region of interest" description="Disordered" evidence="1">
    <location>
        <begin position="28"/>
        <end position="52"/>
    </location>
</feature>
<accession>A0AA88A948</accession>
<dbReference type="Gramene" id="FCD_00000559-RA">
    <property type="protein sequence ID" value="FCD_00000559-RA:cds"/>
    <property type="gene ID" value="FCD_00000559"/>
</dbReference>
<gene>
    <name evidence="2" type="ORF">TIFTF001_018104</name>
</gene>
<dbReference type="AlphaFoldDB" id="A0AA88A948"/>
<dbReference type="Proteomes" id="UP001187192">
    <property type="component" value="Unassembled WGS sequence"/>
</dbReference>
<evidence type="ECO:0000256" key="1">
    <source>
        <dbReference type="SAM" id="MobiDB-lite"/>
    </source>
</evidence>
<sequence length="52" mass="5468">MFACATVGEMRALGGEAWLKELVIQSLDRGSDTPSSPNPCNNIPGRSTGKCT</sequence>
<name>A0AA88A948_FICCA</name>
<evidence type="ECO:0000313" key="3">
    <source>
        <dbReference type="Proteomes" id="UP001187192"/>
    </source>
</evidence>
<dbReference type="PANTHER" id="PTHR33592">
    <property type="entry name" value="TRANSMEMBRANE PROTEIN"/>
    <property type="match status" value="1"/>
</dbReference>
<dbReference type="PANTHER" id="PTHR33592:SF3">
    <property type="entry name" value="TRANSMEMBRANE PROTEIN"/>
    <property type="match status" value="1"/>
</dbReference>
<proteinExistence type="predicted"/>
<protein>
    <submittedName>
        <fullName evidence="2">Uncharacterized protein</fullName>
    </submittedName>
</protein>
<dbReference type="EMBL" id="BTGU01000029">
    <property type="protein sequence ID" value="GMN48932.1"/>
    <property type="molecule type" value="Genomic_DNA"/>
</dbReference>
<feature type="compositionally biased region" description="Polar residues" evidence="1">
    <location>
        <begin position="32"/>
        <end position="52"/>
    </location>
</feature>
<keyword evidence="3" id="KW-1185">Reference proteome</keyword>